<evidence type="ECO:0000256" key="2">
    <source>
        <dbReference type="SAM" id="SignalP"/>
    </source>
</evidence>
<keyword evidence="2" id="KW-0732">Signal</keyword>
<evidence type="ECO:0000313" key="3">
    <source>
        <dbReference type="EMBL" id="KAF3429967.1"/>
    </source>
</evidence>
<evidence type="ECO:0000313" key="4">
    <source>
        <dbReference type="Proteomes" id="UP000655588"/>
    </source>
</evidence>
<dbReference type="AlphaFoldDB" id="A0A833SK99"/>
<proteinExistence type="predicted"/>
<gene>
    <name evidence="3" type="ORF">E2986_13819</name>
</gene>
<dbReference type="EMBL" id="WNWW01000135">
    <property type="protein sequence ID" value="KAF3429967.1"/>
    <property type="molecule type" value="Genomic_DNA"/>
</dbReference>
<keyword evidence="4" id="KW-1185">Reference proteome</keyword>
<reference evidence="3" key="1">
    <citation type="submission" date="2019-11" db="EMBL/GenBank/DDBJ databases">
        <title>The nuclear and mitochondrial genomes of Frieseomelitta varia - a highly eusocial stingless bee (Meliponini) with a permanently sterile worker caste.</title>
        <authorList>
            <person name="Freitas F.C.P."/>
            <person name="Lourenco A.P."/>
            <person name="Nunes F.M.F."/>
            <person name="Paschoal A.R."/>
            <person name="Abreu F.C.P."/>
            <person name="Barbin F.O."/>
            <person name="Bataglia L."/>
            <person name="Cardoso-Junior C.A.M."/>
            <person name="Cervoni M.S."/>
            <person name="Silva S.R."/>
            <person name="Dalarmi F."/>
            <person name="Del Lama M.A."/>
            <person name="Depintor T.S."/>
            <person name="Ferreira K.M."/>
            <person name="Goria P.S."/>
            <person name="Jaskot M.C."/>
            <person name="Lago D.C."/>
            <person name="Luna-Lucena D."/>
            <person name="Moda L.M."/>
            <person name="Nascimento L."/>
            <person name="Pedrino M."/>
            <person name="Rabico F.O."/>
            <person name="Sanches F.C."/>
            <person name="Santos D.E."/>
            <person name="Santos C.G."/>
            <person name="Vieira J."/>
            <person name="Lopes T.F."/>
            <person name="Barchuk A.R."/>
            <person name="Hartfelder K."/>
            <person name="Simoes Z.L.P."/>
            <person name="Bitondi M.M.G."/>
            <person name="Pinheiro D.G."/>
        </authorList>
    </citation>
    <scope>NUCLEOTIDE SEQUENCE</scope>
    <source>
        <strain evidence="3">USP_RPSP 00005682</strain>
        <tissue evidence="3">Whole individual</tissue>
    </source>
</reference>
<evidence type="ECO:0000256" key="1">
    <source>
        <dbReference type="SAM" id="Phobius"/>
    </source>
</evidence>
<feature type="transmembrane region" description="Helical" evidence="1">
    <location>
        <begin position="86"/>
        <end position="106"/>
    </location>
</feature>
<dbReference type="Proteomes" id="UP000655588">
    <property type="component" value="Unassembled WGS sequence"/>
</dbReference>
<keyword evidence="1" id="KW-0812">Transmembrane</keyword>
<keyword evidence="1" id="KW-1133">Transmembrane helix</keyword>
<keyword evidence="1" id="KW-0472">Membrane</keyword>
<name>A0A833SK99_9HYME</name>
<protein>
    <submittedName>
        <fullName evidence="3">Uncharacterized protein</fullName>
    </submittedName>
</protein>
<feature type="chain" id="PRO_5032556891" evidence="2">
    <location>
        <begin position="21"/>
        <end position="111"/>
    </location>
</feature>
<accession>A0A833SK99</accession>
<comment type="caution">
    <text evidence="3">The sequence shown here is derived from an EMBL/GenBank/DDBJ whole genome shotgun (WGS) entry which is preliminary data.</text>
</comment>
<feature type="signal peptide" evidence="2">
    <location>
        <begin position="1"/>
        <end position="20"/>
    </location>
</feature>
<sequence length="111" mass="12304">MNKTEHAHAILLRNLILAFAINNPELRFSGGHCERKVEQQIMDTCASWDCERSRERSKKVAGSGKRARDTTLTPGCHDAMFPRSGLPMSSISLMVLCFLVVIVAGLDESET</sequence>
<organism evidence="3 4">
    <name type="scientific">Frieseomelitta varia</name>
    <dbReference type="NCBI Taxonomy" id="561572"/>
    <lineage>
        <taxon>Eukaryota</taxon>
        <taxon>Metazoa</taxon>
        <taxon>Ecdysozoa</taxon>
        <taxon>Arthropoda</taxon>
        <taxon>Hexapoda</taxon>
        <taxon>Insecta</taxon>
        <taxon>Pterygota</taxon>
        <taxon>Neoptera</taxon>
        <taxon>Endopterygota</taxon>
        <taxon>Hymenoptera</taxon>
        <taxon>Apocrita</taxon>
        <taxon>Aculeata</taxon>
        <taxon>Apoidea</taxon>
        <taxon>Anthophila</taxon>
        <taxon>Apidae</taxon>
        <taxon>Frieseomelitta</taxon>
    </lineage>
</organism>